<keyword evidence="2" id="KW-0812">Transmembrane</keyword>
<comment type="caution">
    <text evidence="3">The sequence shown here is derived from an EMBL/GenBank/DDBJ whole genome shotgun (WGS) entry which is preliminary data.</text>
</comment>
<sequence>GGACGSLLVIIILVIVIVVCVKKSKKKKDKNKKEIEQCKTISFDRNAPKTETWQQRWERERREAKRGKTWSGKTPSSMTTLQNSITPTTSSD</sequence>
<accession>A0AAV5SU72</accession>
<evidence type="ECO:0000313" key="3">
    <source>
        <dbReference type="EMBL" id="GMS86245.1"/>
    </source>
</evidence>
<feature type="compositionally biased region" description="Polar residues" evidence="1">
    <location>
        <begin position="71"/>
        <end position="92"/>
    </location>
</feature>
<keyword evidence="4" id="KW-1185">Reference proteome</keyword>
<reference evidence="3" key="1">
    <citation type="submission" date="2023-10" db="EMBL/GenBank/DDBJ databases">
        <title>Genome assembly of Pristionchus species.</title>
        <authorList>
            <person name="Yoshida K."/>
            <person name="Sommer R.J."/>
        </authorList>
    </citation>
    <scope>NUCLEOTIDE SEQUENCE</scope>
    <source>
        <strain evidence="3">RS0144</strain>
    </source>
</reference>
<evidence type="ECO:0000313" key="4">
    <source>
        <dbReference type="Proteomes" id="UP001432027"/>
    </source>
</evidence>
<keyword evidence="2" id="KW-1133">Transmembrane helix</keyword>
<protein>
    <submittedName>
        <fullName evidence="3">Uncharacterized protein</fullName>
    </submittedName>
</protein>
<dbReference type="Proteomes" id="UP001432027">
    <property type="component" value="Unassembled WGS sequence"/>
</dbReference>
<dbReference type="EMBL" id="BTSX01000002">
    <property type="protein sequence ID" value="GMS86245.1"/>
    <property type="molecule type" value="Genomic_DNA"/>
</dbReference>
<feature type="transmembrane region" description="Helical" evidence="2">
    <location>
        <begin position="6"/>
        <end position="24"/>
    </location>
</feature>
<feature type="non-terminal residue" evidence="3">
    <location>
        <position position="1"/>
    </location>
</feature>
<feature type="region of interest" description="Disordered" evidence="1">
    <location>
        <begin position="49"/>
        <end position="92"/>
    </location>
</feature>
<organism evidence="3 4">
    <name type="scientific">Pristionchus entomophagus</name>
    <dbReference type="NCBI Taxonomy" id="358040"/>
    <lineage>
        <taxon>Eukaryota</taxon>
        <taxon>Metazoa</taxon>
        <taxon>Ecdysozoa</taxon>
        <taxon>Nematoda</taxon>
        <taxon>Chromadorea</taxon>
        <taxon>Rhabditida</taxon>
        <taxon>Rhabditina</taxon>
        <taxon>Diplogasteromorpha</taxon>
        <taxon>Diplogasteroidea</taxon>
        <taxon>Neodiplogasteridae</taxon>
        <taxon>Pristionchus</taxon>
    </lineage>
</organism>
<evidence type="ECO:0000256" key="1">
    <source>
        <dbReference type="SAM" id="MobiDB-lite"/>
    </source>
</evidence>
<feature type="non-terminal residue" evidence="3">
    <location>
        <position position="92"/>
    </location>
</feature>
<name>A0AAV5SU72_9BILA</name>
<gene>
    <name evidence="3" type="ORF">PENTCL1PPCAC_8420</name>
</gene>
<keyword evidence="2" id="KW-0472">Membrane</keyword>
<proteinExistence type="predicted"/>
<dbReference type="AlphaFoldDB" id="A0AAV5SU72"/>
<evidence type="ECO:0000256" key="2">
    <source>
        <dbReference type="SAM" id="Phobius"/>
    </source>
</evidence>